<dbReference type="InterPro" id="IPR000524">
    <property type="entry name" value="Tscrpt_reg_HTH_GntR"/>
</dbReference>
<feature type="domain" description="HTH gntR-type" evidence="4">
    <location>
        <begin position="3"/>
        <end position="71"/>
    </location>
</feature>
<accession>A0ABS9EAR1</accession>
<dbReference type="Proteomes" id="UP001201217">
    <property type="component" value="Unassembled WGS sequence"/>
</dbReference>
<dbReference type="PANTHER" id="PTHR44846:SF1">
    <property type="entry name" value="MANNOSYL-D-GLYCERATE TRANSPORT_METABOLISM SYSTEM REPRESSOR MNGR-RELATED"/>
    <property type="match status" value="1"/>
</dbReference>
<dbReference type="InterPro" id="IPR028978">
    <property type="entry name" value="Chorismate_lyase_/UTRA_dom_sf"/>
</dbReference>
<evidence type="ECO:0000256" key="1">
    <source>
        <dbReference type="ARBA" id="ARBA00023015"/>
    </source>
</evidence>
<dbReference type="NCBIfam" id="TIGR02325">
    <property type="entry name" value="C_P_lyase_phnF"/>
    <property type="match status" value="1"/>
</dbReference>
<name>A0ABS9EAR1_9HYPH</name>
<proteinExistence type="predicted"/>
<dbReference type="PRINTS" id="PR00035">
    <property type="entry name" value="HTHGNTR"/>
</dbReference>
<dbReference type="InterPro" id="IPR050679">
    <property type="entry name" value="Bact_HTH_transcr_reg"/>
</dbReference>
<dbReference type="SMART" id="SM00345">
    <property type="entry name" value="HTH_GNTR"/>
    <property type="match status" value="1"/>
</dbReference>
<organism evidence="5 6">
    <name type="scientific">Maritalea mediterranea</name>
    <dbReference type="NCBI Taxonomy" id="2909667"/>
    <lineage>
        <taxon>Bacteria</taxon>
        <taxon>Pseudomonadati</taxon>
        <taxon>Pseudomonadota</taxon>
        <taxon>Alphaproteobacteria</taxon>
        <taxon>Hyphomicrobiales</taxon>
        <taxon>Devosiaceae</taxon>
        <taxon>Maritalea</taxon>
    </lineage>
</organism>
<dbReference type="CDD" id="cd07377">
    <property type="entry name" value="WHTH_GntR"/>
    <property type="match status" value="1"/>
</dbReference>
<dbReference type="SUPFAM" id="SSF64288">
    <property type="entry name" value="Chorismate lyase-like"/>
    <property type="match status" value="1"/>
</dbReference>
<evidence type="ECO:0000256" key="2">
    <source>
        <dbReference type="ARBA" id="ARBA00023125"/>
    </source>
</evidence>
<dbReference type="InterPro" id="IPR036390">
    <property type="entry name" value="WH_DNA-bd_sf"/>
</dbReference>
<sequence length="251" mass="28015">MADSKWILVRNAIDAEIKSGQLKPGARLPTEPDLCAKFDAGRHSVRRAIAALSIEGKVRTQQGSGTYVETPELIKYVIGRRTRFRQNLREQGLAPGSKMLGHSVGKANEKVARALGIKPGDQVLRIERLTTADNVPIAYGTAYKPYDRFPDYIHRRAQHKSVTDTYKSYGIEDYVRADTTVYTRQPRTAEAHALAQHPQMPVMVVSAIDALLDGTPISYSRVAWAGARVRFSLEAEPEDFPRPIEMERQNG</sequence>
<evidence type="ECO:0000313" key="5">
    <source>
        <dbReference type="EMBL" id="MCF4099279.1"/>
    </source>
</evidence>
<dbReference type="Gene3D" id="1.10.10.10">
    <property type="entry name" value="Winged helix-like DNA-binding domain superfamily/Winged helix DNA-binding domain"/>
    <property type="match status" value="1"/>
</dbReference>
<dbReference type="PROSITE" id="PS50949">
    <property type="entry name" value="HTH_GNTR"/>
    <property type="match status" value="1"/>
</dbReference>
<keyword evidence="1" id="KW-0805">Transcription regulation</keyword>
<comment type="caution">
    <text evidence="5">The sequence shown here is derived from an EMBL/GenBank/DDBJ whole genome shotgun (WGS) entry which is preliminary data.</text>
</comment>
<dbReference type="RefSeq" id="WP_236114879.1">
    <property type="nucleotide sequence ID" value="NZ_JAKGTI010000002.1"/>
</dbReference>
<dbReference type="SUPFAM" id="SSF46785">
    <property type="entry name" value="Winged helix' DNA-binding domain"/>
    <property type="match status" value="1"/>
</dbReference>
<dbReference type="Pfam" id="PF00392">
    <property type="entry name" value="GntR"/>
    <property type="match status" value="1"/>
</dbReference>
<dbReference type="Gene3D" id="3.40.1410.10">
    <property type="entry name" value="Chorismate lyase-like"/>
    <property type="match status" value="1"/>
</dbReference>
<dbReference type="InterPro" id="IPR036388">
    <property type="entry name" value="WH-like_DNA-bd_sf"/>
</dbReference>
<dbReference type="EMBL" id="JAKGTI010000002">
    <property type="protein sequence ID" value="MCF4099279.1"/>
    <property type="molecule type" value="Genomic_DNA"/>
</dbReference>
<dbReference type="InterPro" id="IPR012702">
    <property type="entry name" value="CP_lyase_PhnF"/>
</dbReference>
<keyword evidence="6" id="KW-1185">Reference proteome</keyword>
<dbReference type="InterPro" id="IPR011663">
    <property type="entry name" value="UTRA"/>
</dbReference>
<keyword evidence="2" id="KW-0238">DNA-binding</keyword>
<reference evidence="5 6" key="1">
    <citation type="submission" date="2022-01" db="EMBL/GenBank/DDBJ databases">
        <title>Maritalea mediterranea sp. nov., isolated from marine plastic residues from the Malva-rosa beach (Valencia, Spain).</title>
        <authorList>
            <person name="Vidal-Verdu A."/>
            <person name="Molina-Menor E."/>
            <person name="Pascual J."/>
            <person name="Pereto J."/>
            <person name="Porcar M."/>
        </authorList>
    </citation>
    <scope>NUCLEOTIDE SEQUENCE [LARGE SCALE GENOMIC DNA]</scope>
    <source>
        <strain evidence="5 6">P4.10X</strain>
    </source>
</reference>
<evidence type="ECO:0000259" key="4">
    <source>
        <dbReference type="PROSITE" id="PS50949"/>
    </source>
</evidence>
<protein>
    <submittedName>
        <fullName evidence="5">Phosphonate metabolism transcriptional regulator PhnF</fullName>
    </submittedName>
</protein>
<keyword evidence="3" id="KW-0804">Transcription</keyword>
<evidence type="ECO:0000256" key="3">
    <source>
        <dbReference type="ARBA" id="ARBA00023163"/>
    </source>
</evidence>
<dbReference type="PANTHER" id="PTHR44846">
    <property type="entry name" value="MANNOSYL-D-GLYCERATE TRANSPORT/METABOLISM SYSTEM REPRESSOR MNGR-RELATED"/>
    <property type="match status" value="1"/>
</dbReference>
<gene>
    <name evidence="5" type="primary">phnF</name>
    <name evidence="5" type="ORF">L1I42_12325</name>
</gene>
<evidence type="ECO:0000313" key="6">
    <source>
        <dbReference type="Proteomes" id="UP001201217"/>
    </source>
</evidence>
<dbReference type="Pfam" id="PF07702">
    <property type="entry name" value="UTRA"/>
    <property type="match status" value="1"/>
</dbReference>
<dbReference type="SMART" id="SM00866">
    <property type="entry name" value="UTRA"/>
    <property type="match status" value="1"/>
</dbReference>